<name>A0A0R0GC80_SOYBN</name>
<dbReference type="EnsemblPlants" id="KRH12953">
    <property type="protein sequence ID" value="KRH12953"/>
    <property type="gene ID" value="GLYMA_15G207500"/>
</dbReference>
<organism evidence="1">
    <name type="scientific">Glycine max</name>
    <name type="common">Soybean</name>
    <name type="synonym">Glycine hispida</name>
    <dbReference type="NCBI Taxonomy" id="3847"/>
    <lineage>
        <taxon>Eukaryota</taxon>
        <taxon>Viridiplantae</taxon>
        <taxon>Streptophyta</taxon>
        <taxon>Embryophyta</taxon>
        <taxon>Tracheophyta</taxon>
        <taxon>Spermatophyta</taxon>
        <taxon>Magnoliopsida</taxon>
        <taxon>eudicotyledons</taxon>
        <taxon>Gunneridae</taxon>
        <taxon>Pentapetalae</taxon>
        <taxon>rosids</taxon>
        <taxon>fabids</taxon>
        <taxon>Fabales</taxon>
        <taxon>Fabaceae</taxon>
        <taxon>Papilionoideae</taxon>
        <taxon>50 kb inversion clade</taxon>
        <taxon>NPAAA clade</taxon>
        <taxon>indigoferoid/millettioid clade</taxon>
        <taxon>Phaseoleae</taxon>
        <taxon>Glycine</taxon>
        <taxon>Glycine subgen. Soja</taxon>
    </lineage>
</organism>
<reference evidence="2" key="2">
    <citation type="submission" date="2018-02" db="UniProtKB">
        <authorList>
            <consortium name="EnsemblPlants"/>
        </authorList>
    </citation>
    <scope>IDENTIFICATION</scope>
    <source>
        <strain evidence="2">Williams 82</strain>
    </source>
</reference>
<dbReference type="Gramene" id="KRH12953">
    <property type="protein sequence ID" value="KRH12953"/>
    <property type="gene ID" value="GLYMA_15G207500"/>
</dbReference>
<dbReference type="Proteomes" id="UP000008827">
    <property type="component" value="Chromosome 15"/>
</dbReference>
<reference evidence="1 2" key="1">
    <citation type="journal article" date="2010" name="Nature">
        <title>Genome sequence of the palaeopolyploid soybean.</title>
        <authorList>
            <person name="Schmutz J."/>
            <person name="Cannon S.B."/>
            <person name="Schlueter J."/>
            <person name="Ma J."/>
            <person name="Mitros T."/>
            <person name="Nelson W."/>
            <person name="Hyten D.L."/>
            <person name="Song Q."/>
            <person name="Thelen J.J."/>
            <person name="Cheng J."/>
            <person name="Xu D."/>
            <person name="Hellsten U."/>
            <person name="May G.D."/>
            <person name="Yu Y."/>
            <person name="Sakurai T."/>
            <person name="Umezawa T."/>
            <person name="Bhattacharyya M.K."/>
            <person name="Sandhu D."/>
            <person name="Valliyodan B."/>
            <person name="Lindquist E."/>
            <person name="Peto M."/>
            <person name="Grant D."/>
            <person name="Shu S."/>
            <person name="Goodstein D."/>
            <person name="Barry K."/>
            <person name="Futrell-Griggs M."/>
            <person name="Abernathy B."/>
            <person name="Du J."/>
            <person name="Tian Z."/>
            <person name="Zhu L."/>
            <person name="Gill N."/>
            <person name="Joshi T."/>
            <person name="Libault M."/>
            <person name="Sethuraman A."/>
            <person name="Zhang X.-C."/>
            <person name="Shinozaki K."/>
            <person name="Nguyen H.T."/>
            <person name="Wing R.A."/>
            <person name="Cregan P."/>
            <person name="Specht J."/>
            <person name="Grimwood J."/>
            <person name="Rokhsar D."/>
            <person name="Stacey G."/>
            <person name="Shoemaker R.C."/>
            <person name="Jackson S.A."/>
        </authorList>
    </citation>
    <scope>NUCLEOTIDE SEQUENCE</scope>
    <source>
        <strain evidence="2">cv. Williams 82</strain>
        <tissue evidence="1">Callus</tissue>
    </source>
</reference>
<evidence type="ECO:0000313" key="1">
    <source>
        <dbReference type="EMBL" id="KRH12953.1"/>
    </source>
</evidence>
<sequence>MDKNNSWIISLKCWNLSSKISFSHGQLYVTILRVTKCKRLKILICNDEEDNSNMTLNVVIEKYFKI</sequence>
<evidence type="ECO:0000313" key="2">
    <source>
        <dbReference type="EnsemblPlants" id="KRH12953"/>
    </source>
</evidence>
<accession>A0A0R0GC80</accession>
<dbReference type="AlphaFoldDB" id="A0A0R0GC80"/>
<reference evidence="1" key="3">
    <citation type="submission" date="2018-07" db="EMBL/GenBank/DDBJ databases">
        <title>WGS assembly of Glycine max.</title>
        <authorList>
            <person name="Schmutz J."/>
            <person name="Cannon S."/>
            <person name="Schlueter J."/>
            <person name="Ma J."/>
            <person name="Mitros T."/>
            <person name="Nelson W."/>
            <person name="Hyten D."/>
            <person name="Song Q."/>
            <person name="Thelen J."/>
            <person name="Cheng J."/>
            <person name="Xu D."/>
            <person name="Hellsten U."/>
            <person name="May G."/>
            <person name="Yu Y."/>
            <person name="Sakurai T."/>
            <person name="Umezawa T."/>
            <person name="Bhattacharyya M."/>
            <person name="Sandhu D."/>
            <person name="Valliyodan B."/>
            <person name="Lindquist E."/>
            <person name="Peto M."/>
            <person name="Grant D."/>
            <person name="Shu S."/>
            <person name="Goodstein D."/>
            <person name="Barry K."/>
            <person name="Futrell-Griggs M."/>
            <person name="Abernathy B."/>
            <person name="Du J."/>
            <person name="Tian Z."/>
            <person name="Zhu L."/>
            <person name="Gill N."/>
            <person name="Joshi T."/>
            <person name="Libault M."/>
            <person name="Sethuraman A."/>
            <person name="Zhang X."/>
            <person name="Shinozaki K."/>
            <person name="Nguyen H."/>
            <person name="Wing R."/>
            <person name="Cregan P."/>
            <person name="Specht J."/>
            <person name="Grimwood J."/>
            <person name="Rokhsar D."/>
            <person name="Stacey G."/>
            <person name="Shoemaker R."/>
            <person name="Jackson S."/>
        </authorList>
    </citation>
    <scope>NUCLEOTIDE SEQUENCE</scope>
    <source>
        <tissue evidence="1">Callus</tissue>
    </source>
</reference>
<gene>
    <name evidence="1" type="ORF">GLYMA_15G207500</name>
</gene>
<dbReference type="EMBL" id="CM000848">
    <property type="protein sequence ID" value="KRH12953.1"/>
    <property type="molecule type" value="Genomic_DNA"/>
</dbReference>
<evidence type="ECO:0000313" key="3">
    <source>
        <dbReference type="Proteomes" id="UP000008827"/>
    </source>
</evidence>
<protein>
    <submittedName>
        <fullName evidence="1 2">Uncharacterized protein</fullName>
    </submittedName>
</protein>
<keyword evidence="3" id="KW-1185">Reference proteome</keyword>
<dbReference type="InParanoid" id="A0A0R0GC80"/>
<proteinExistence type="predicted"/>